<dbReference type="Proteomes" id="UP001286456">
    <property type="component" value="Unassembled WGS sequence"/>
</dbReference>
<gene>
    <name evidence="1" type="ORF">B0T19DRAFT_420013</name>
</gene>
<dbReference type="AlphaFoldDB" id="A0AAE0MIP8"/>
<evidence type="ECO:0000313" key="2">
    <source>
        <dbReference type="Proteomes" id="UP001286456"/>
    </source>
</evidence>
<organism evidence="1 2">
    <name type="scientific">Cercophora scortea</name>
    <dbReference type="NCBI Taxonomy" id="314031"/>
    <lineage>
        <taxon>Eukaryota</taxon>
        <taxon>Fungi</taxon>
        <taxon>Dikarya</taxon>
        <taxon>Ascomycota</taxon>
        <taxon>Pezizomycotina</taxon>
        <taxon>Sordariomycetes</taxon>
        <taxon>Sordariomycetidae</taxon>
        <taxon>Sordariales</taxon>
        <taxon>Lasiosphaeriaceae</taxon>
        <taxon>Cercophora</taxon>
    </lineage>
</organism>
<proteinExistence type="predicted"/>
<reference evidence="1" key="2">
    <citation type="submission" date="2023-06" db="EMBL/GenBank/DDBJ databases">
        <authorList>
            <consortium name="Lawrence Berkeley National Laboratory"/>
            <person name="Haridas S."/>
            <person name="Hensen N."/>
            <person name="Bonometti L."/>
            <person name="Westerberg I."/>
            <person name="Brannstrom I.O."/>
            <person name="Guillou S."/>
            <person name="Cros-Aarteil S."/>
            <person name="Calhoun S."/>
            <person name="Kuo A."/>
            <person name="Mondo S."/>
            <person name="Pangilinan J."/>
            <person name="Riley R."/>
            <person name="Labutti K."/>
            <person name="Andreopoulos B."/>
            <person name="Lipzen A."/>
            <person name="Chen C."/>
            <person name="Yanf M."/>
            <person name="Daum C."/>
            <person name="Ng V."/>
            <person name="Clum A."/>
            <person name="Steindorff A."/>
            <person name="Ohm R."/>
            <person name="Martin F."/>
            <person name="Silar P."/>
            <person name="Natvig D."/>
            <person name="Lalanne C."/>
            <person name="Gautier V."/>
            <person name="Ament-Velasquez S.L."/>
            <person name="Kruys A."/>
            <person name="Hutchinson M.I."/>
            <person name="Powell A.J."/>
            <person name="Barry K."/>
            <person name="Miller A.N."/>
            <person name="Grigoriev I.V."/>
            <person name="Debuchy R."/>
            <person name="Gladieux P."/>
            <person name="Thoren M.H."/>
            <person name="Johannesson H."/>
        </authorList>
    </citation>
    <scope>NUCLEOTIDE SEQUENCE</scope>
    <source>
        <strain evidence="1">SMH4131-1</strain>
    </source>
</reference>
<protein>
    <submittedName>
        <fullName evidence="1">Uncharacterized protein</fullName>
    </submittedName>
</protein>
<sequence length="275" mass="29467">MHSVKTYFLVPGWDYPAGTVLLGSVITNPTQPQLALFRPSAGDIDSPIHGKDRAHFSASSIKPETSADKSAGLFGTFLNVFGLGQEASFHYDRKTVLSYSFRHLHSRWFDPSDALKHKAVIGTDRVAQFCRASDYKASVYMITGVKTIRGAGVTTASGKGTGWRVALSVGADESNPDALPITFAFELAELRLTPDGTILSATERTAGPHNLALQAKLDNEFGVATFAIVDGFDEEDGTPCRIVASSPACVDLLTAGSAKIDPLSLRRQSRGAITY</sequence>
<name>A0AAE0MIP8_9PEZI</name>
<evidence type="ECO:0000313" key="1">
    <source>
        <dbReference type="EMBL" id="KAK3334081.1"/>
    </source>
</evidence>
<keyword evidence="2" id="KW-1185">Reference proteome</keyword>
<comment type="caution">
    <text evidence="1">The sequence shown here is derived from an EMBL/GenBank/DDBJ whole genome shotgun (WGS) entry which is preliminary data.</text>
</comment>
<dbReference type="EMBL" id="JAUEPO010000002">
    <property type="protein sequence ID" value="KAK3334081.1"/>
    <property type="molecule type" value="Genomic_DNA"/>
</dbReference>
<accession>A0AAE0MIP8</accession>
<reference evidence="1" key="1">
    <citation type="journal article" date="2023" name="Mol. Phylogenet. Evol.">
        <title>Genome-scale phylogeny and comparative genomics of the fungal order Sordariales.</title>
        <authorList>
            <person name="Hensen N."/>
            <person name="Bonometti L."/>
            <person name="Westerberg I."/>
            <person name="Brannstrom I.O."/>
            <person name="Guillou S."/>
            <person name="Cros-Aarteil S."/>
            <person name="Calhoun S."/>
            <person name="Haridas S."/>
            <person name="Kuo A."/>
            <person name="Mondo S."/>
            <person name="Pangilinan J."/>
            <person name="Riley R."/>
            <person name="LaButti K."/>
            <person name="Andreopoulos B."/>
            <person name="Lipzen A."/>
            <person name="Chen C."/>
            <person name="Yan M."/>
            <person name="Daum C."/>
            <person name="Ng V."/>
            <person name="Clum A."/>
            <person name="Steindorff A."/>
            <person name="Ohm R.A."/>
            <person name="Martin F."/>
            <person name="Silar P."/>
            <person name="Natvig D.O."/>
            <person name="Lalanne C."/>
            <person name="Gautier V."/>
            <person name="Ament-Velasquez S.L."/>
            <person name="Kruys A."/>
            <person name="Hutchinson M.I."/>
            <person name="Powell A.J."/>
            <person name="Barry K."/>
            <person name="Miller A.N."/>
            <person name="Grigoriev I.V."/>
            <person name="Debuchy R."/>
            <person name="Gladieux P."/>
            <person name="Hiltunen Thoren M."/>
            <person name="Johannesson H."/>
        </authorList>
    </citation>
    <scope>NUCLEOTIDE SEQUENCE</scope>
    <source>
        <strain evidence="1">SMH4131-1</strain>
    </source>
</reference>